<dbReference type="SUPFAM" id="SSF48403">
    <property type="entry name" value="Ankyrin repeat"/>
    <property type="match status" value="1"/>
</dbReference>
<keyword evidence="2" id="KW-1185">Reference proteome</keyword>
<reference evidence="1 2" key="1">
    <citation type="submission" date="2018-01" db="EMBL/GenBank/DDBJ databases">
        <title>Whole genome analyses suggest that Burkholderia sensu lato contains two further novel genera in the rhizoxinica-symbiotica group Mycetohabitans gen. nov., and Trinickia gen. nov.: implications for the evolution of diazotrophy and nodulation in the Burkholderiaceae.</title>
        <authorList>
            <person name="Estrada-de los Santos P."/>
            <person name="Palmer M."/>
            <person name="Chavez-Ramirez B."/>
            <person name="Beukes C."/>
            <person name="Steenkamp E.T."/>
            <person name="Hirsch A.M."/>
            <person name="Manyaka P."/>
            <person name="Maluk M."/>
            <person name="Lafos M."/>
            <person name="Crook M."/>
            <person name="Gross E."/>
            <person name="Simon M.F."/>
            <person name="Bueno dos Reis Junior F."/>
            <person name="Poole P.S."/>
            <person name="Venter S.N."/>
            <person name="James E.K."/>
        </authorList>
    </citation>
    <scope>NUCLEOTIDE SEQUENCE [LARGE SCALE GENOMIC DNA]</scope>
    <source>
        <strain evidence="1 2">WSM 3937</strain>
    </source>
</reference>
<gene>
    <name evidence="1" type="ORF">C0Z16_35395</name>
</gene>
<dbReference type="Proteomes" id="UP000235659">
    <property type="component" value="Unassembled WGS sequence"/>
</dbReference>
<proteinExistence type="predicted"/>
<organism evidence="1 2">
    <name type="scientific">Paraburkholderia rhynchosiae</name>
    <dbReference type="NCBI Taxonomy" id="487049"/>
    <lineage>
        <taxon>Bacteria</taxon>
        <taxon>Pseudomonadati</taxon>
        <taxon>Pseudomonadota</taxon>
        <taxon>Betaproteobacteria</taxon>
        <taxon>Burkholderiales</taxon>
        <taxon>Burkholderiaceae</taxon>
        <taxon>Paraburkholderia</taxon>
    </lineage>
</organism>
<dbReference type="Gene3D" id="1.25.40.20">
    <property type="entry name" value="Ankyrin repeat-containing domain"/>
    <property type="match status" value="1"/>
</dbReference>
<evidence type="ECO:0000313" key="2">
    <source>
        <dbReference type="Proteomes" id="UP000235659"/>
    </source>
</evidence>
<accession>A0ABX4UTM8</accession>
<dbReference type="InterPro" id="IPR036770">
    <property type="entry name" value="Ankyrin_rpt-contain_sf"/>
</dbReference>
<protein>
    <recommendedName>
        <fullName evidence="3">Solute-binding protein</fullName>
    </recommendedName>
</protein>
<sequence>MVAAEANAAEEVRQYVAGGSTDGLLAKEKGKQSPLAAAAYMGYPNVVAALLTSSLVRAHINDADEMGVTPWIAANLSMRQSLWACNPAVVDNPFKFVPMLVTQPYYISNPTPPYKKTRELLEEAGASSDMATAKEVWLANCKNQTEETKTKVQASTEVQKTVQELGAADLTSLMIKLRKTAAQAQQKQ</sequence>
<comment type="caution">
    <text evidence="1">The sequence shown here is derived from an EMBL/GenBank/DDBJ whole genome shotgun (WGS) entry which is preliminary data.</text>
</comment>
<evidence type="ECO:0000313" key="1">
    <source>
        <dbReference type="EMBL" id="PMS19532.1"/>
    </source>
</evidence>
<dbReference type="EMBL" id="PNXY01000059">
    <property type="protein sequence ID" value="PMS19532.1"/>
    <property type="molecule type" value="Genomic_DNA"/>
</dbReference>
<name>A0ABX4UTM8_9BURK</name>
<evidence type="ECO:0008006" key="3">
    <source>
        <dbReference type="Google" id="ProtNLM"/>
    </source>
</evidence>